<reference evidence="2" key="1">
    <citation type="submission" date="2020-05" db="EMBL/GenBank/DDBJ databases">
        <title>WGS assembly of Panicum virgatum.</title>
        <authorList>
            <person name="Lovell J.T."/>
            <person name="Jenkins J."/>
            <person name="Shu S."/>
            <person name="Juenger T.E."/>
            <person name="Schmutz J."/>
        </authorList>
    </citation>
    <scope>NUCLEOTIDE SEQUENCE</scope>
    <source>
        <strain evidence="2">AP13</strain>
    </source>
</reference>
<dbReference type="Proteomes" id="UP000823388">
    <property type="component" value="Chromosome 2N"/>
</dbReference>
<dbReference type="AlphaFoldDB" id="A0A8T0VBB3"/>
<gene>
    <name evidence="2" type="ORF">PVAP13_2NG292203</name>
</gene>
<feature type="region of interest" description="Disordered" evidence="1">
    <location>
        <begin position="79"/>
        <end position="105"/>
    </location>
</feature>
<keyword evidence="3" id="KW-1185">Reference proteome</keyword>
<evidence type="ECO:0000256" key="1">
    <source>
        <dbReference type="SAM" id="MobiDB-lite"/>
    </source>
</evidence>
<dbReference type="EMBL" id="CM029040">
    <property type="protein sequence ID" value="KAG2634049.1"/>
    <property type="molecule type" value="Genomic_DNA"/>
</dbReference>
<evidence type="ECO:0000313" key="2">
    <source>
        <dbReference type="EMBL" id="KAG2634051.1"/>
    </source>
</evidence>
<dbReference type="EMBL" id="CM029040">
    <property type="protein sequence ID" value="KAG2634050.1"/>
    <property type="molecule type" value="Genomic_DNA"/>
</dbReference>
<organism evidence="2 3">
    <name type="scientific">Panicum virgatum</name>
    <name type="common">Blackwell switchgrass</name>
    <dbReference type="NCBI Taxonomy" id="38727"/>
    <lineage>
        <taxon>Eukaryota</taxon>
        <taxon>Viridiplantae</taxon>
        <taxon>Streptophyta</taxon>
        <taxon>Embryophyta</taxon>
        <taxon>Tracheophyta</taxon>
        <taxon>Spermatophyta</taxon>
        <taxon>Magnoliopsida</taxon>
        <taxon>Liliopsida</taxon>
        <taxon>Poales</taxon>
        <taxon>Poaceae</taxon>
        <taxon>PACMAD clade</taxon>
        <taxon>Panicoideae</taxon>
        <taxon>Panicodae</taxon>
        <taxon>Paniceae</taxon>
        <taxon>Panicinae</taxon>
        <taxon>Panicum</taxon>
        <taxon>Panicum sect. Hiantes</taxon>
    </lineage>
</organism>
<protein>
    <submittedName>
        <fullName evidence="2">Uncharacterized protein</fullName>
    </submittedName>
</protein>
<sequence length="133" mass="15073">MDSMKKSIQRTTVTPHPYLLPRSSQVNSRASSKCPRIEYAQDPRISRRARGGEWITVRIQINIARRGVIFDFPPFCFPTPSSTSHQNPPPLNHHPSNPCSHTTTNMTKTRLSPLQLKPSLVTAGRRVLQFQQS</sequence>
<evidence type="ECO:0000313" key="3">
    <source>
        <dbReference type="Proteomes" id="UP000823388"/>
    </source>
</evidence>
<accession>A0A8T0VBB3</accession>
<feature type="region of interest" description="Disordered" evidence="1">
    <location>
        <begin position="1"/>
        <end position="35"/>
    </location>
</feature>
<name>A0A8T0VBB3_PANVG</name>
<feature type="compositionally biased region" description="Polar residues" evidence="1">
    <location>
        <begin position="22"/>
        <end position="31"/>
    </location>
</feature>
<comment type="caution">
    <text evidence="2">The sequence shown here is derived from an EMBL/GenBank/DDBJ whole genome shotgun (WGS) entry which is preliminary data.</text>
</comment>
<proteinExistence type="predicted"/>
<dbReference type="EMBL" id="CM029040">
    <property type="protein sequence ID" value="KAG2634051.1"/>
    <property type="molecule type" value="Genomic_DNA"/>
</dbReference>